<reference evidence="1 2" key="1">
    <citation type="submission" date="2009-10" db="EMBL/GenBank/DDBJ databases">
        <authorList>
            <person name="Harkins D.M."/>
            <person name="Madupu R."/>
            <person name="Durkin A.S."/>
            <person name="Torralba M."/>
            <person name="Methe B."/>
            <person name="Sutton G.G."/>
            <person name="Strausberg R.L."/>
            <person name="Nelson K.E."/>
        </authorList>
    </citation>
    <scope>NUCLEOTIDE SEQUENCE [LARGE SCALE GENOMIC DNA]</scope>
    <source>
        <strain evidence="1 2">F0264</strain>
    </source>
</reference>
<sequence>MIFISGNVPSSKNSKQWTGKYLISSKTVRNYIKKHCDEWCKNTEKFKEMIKGKEKPYKVGFYFIRDSKRKFDYINAAQLPLDLMQDYDWIEDDDSSNIIPVFLGYEVDKRNAGVRIEIL</sequence>
<accession>D0GNZ4</accession>
<dbReference type="GO" id="GO:0006281">
    <property type="term" value="P:DNA repair"/>
    <property type="evidence" value="ECO:0007669"/>
    <property type="project" value="InterPro"/>
</dbReference>
<evidence type="ECO:0000313" key="1">
    <source>
        <dbReference type="EMBL" id="EEY34202.1"/>
    </source>
</evidence>
<dbReference type="GO" id="GO:0000287">
    <property type="term" value="F:magnesium ion binding"/>
    <property type="evidence" value="ECO:0007669"/>
    <property type="project" value="InterPro"/>
</dbReference>
<dbReference type="AlphaFoldDB" id="D0GNZ4"/>
<dbReference type="GO" id="GO:0006310">
    <property type="term" value="P:DNA recombination"/>
    <property type="evidence" value="ECO:0007669"/>
    <property type="project" value="InterPro"/>
</dbReference>
<name>D0GNZ4_9FUSO</name>
<proteinExistence type="predicted"/>
<keyword evidence="2" id="KW-1185">Reference proteome</keyword>
<dbReference type="InterPro" id="IPR036614">
    <property type="entry name" value="RusA-like_sf"/>
</dbReference>
<gene>
    <name evidence="1" type="ORF">HMPREF0554_0847</name>
</gene>
<dbReference type="eggNOG" id="ENOG50344T2">
    <property type="taxonomic scope" value="Bacteria"/>
</dbReference>
<dbReference type="SUPFAM" id="SSF103084">
    <property type="entry name" value="Holliday junction resolvase RusA"/>
    <property type="match status" value="1"/>
</dbReference>
<comment type="caution">
    <text evidence="1">The sequence shown here is derived from an EMBL/GenBank/DDBJ whole genome shotgun (WGS) entry which is preliminary data.</text>
</comment>
<dbReference type="Proteomes" id="UP000004226">
    <property type="component" value="Unassembled WGS sequence"/>
</dbReference>
<dbReference type="RefSeq" id="WP_006808180.1">
    <property type="nucleotide sequence ID" value="NZ_ADAD01000177.1"/>
</dbReference>
<organism evidence="1 2">
    <name type="scientific">Pseudoleptotrichia goodfellowii F0264</name>
    <dbReference type="NCBI Taxonomy" id="596323"/>
    <lineage>
        <taxon>Bacteria</taxon>
        <taxon>Fusobacteriati</taxon>
        <taxon>Fusobacteriota</taxon>
        <taxon>Fusobacteriia</taxon>
        <taxon>Fusobacteriales</taxon>
        <taxon>Leptotrichiaceae</taxon>
        <taxon>Pseudoleptotrichia</taxon>
    </lineage>
</organism>
<protein>
    <submittedName>
        <fullName evidence="1">Uncharacterized protein</fullName>
    </submittedName>
</protein>
<dbReference type="EMBL" id="ADAD01000177">
    <property type="protein sequence ID" value="EEY34202.1"/>
    <property type="molecule type" value="Genomic_DNA"/>
</dbReference>
<dbReference type="Gene3D" id="3.30.1330.70">
    <property type="entry name" value="Holliday junction resolvase RusA"/>
    <property type="match status" value="1"/>
</dbReference>
<evidence type="ECO:0000313" key="2">
    <source>
        <dbReference type="Proteomes" id="UP000004226"/>
    </source>
</evidence>